<keyword evidence="2" id="KW-1185">Reference proteome</keyword>
<protein>
    <submittedName>
        <fullName evidence="1">Uncharacterized protein</fullName>
    </submittedName>
</protein>
<accession>A0A9P6NEY2</accession>
<dbReference type="AlphaFoldDB" id="A0A9P6NEY2"/>
<gene>
    <name evidence="1" type="ORF">CROQUDRAFT_109823</name>
</gene>
<dbReference type="EMBL" id="MU167347">
    <property type="protein sequence ID" value="KAG0142475.1"/>
    <property type="molecule type" value="Genomic_DNA"/>
</dbReference>
<sequence length="87" mass="9501">MESLLADRPKTSYRWAVPQSCDILVPDIRCGRPPVPNRLVLLNSSGRKITQSSHCAGSKKTTATVFAACGVGYQDCPRLRVQAELLT</sequence>
<comment type="caution">
    <text evidence="1">The sequence shown here is derived from an EMBL/GenBank/DDBJ whole genome shotgun (WGS) entry which is preliminary data.</text>
</comment>
<evidence type="ECO:0000313" key="2">
    <source>
        <dbReference type="Proteomes" id="UP000886653"/>
    </source>
</evidence>
<evidence type="ECO:0000313" key="1">
    <source>
        <dbReference type="EMBL" id="KAG0142475.1"/>
    </source>
</evidence>
<dbReference type="Proteomes" id="UP000886653">
    <property type="component" value="Unassembled WGS sequence"/>
</dbReference>
<name>A0A9P6NEY2_9BASI</name>
<organism evidence="1 2">
    <name type="scientific">Cronartium quercuum f. sp. fusiforme G11</name>
    <dbReference type="NCBI Taxonomy" id="708437"/>
    <lineage>
        <taxon>Eukaryota</taxon>
        <taxon>Fungi</taxon>
        <taxon>Dikarya</taxon>
        <taxon>Basidiomycota</taxon>
        <taxon>Pucciniomycotina</taxon>
        <taxon>Pucciniomycetes</taxon>
        <taxon>Pucciniales</taxon>
        <taxon>Coleosporiaceae</taxon>
        <taxon>Cronartium</taxon>
    </lineage>
</organism>
<proteinExistence type="predicted"/>
<reference evidence="1" key="1">
    <citation type="submission" date="2013-11" db="EMBL/GenBank/DDBJ databases">
        <title>Genome sequence of the fusiform rust pathogen reveals effectors for host alternation and coevolution with pine.</title>
        <authorList>
            <consortium name="DOE Joint Genome Institute"/>
            <person name="Smith K."/>
            <person name="Pendleton A."/>
            <person name="Kubisiak T."/>
            <person name="Anderson C."/>
            <person name="Salamov A."/>
            <person name="Aerts A."/>
            <person name="Riley R."/>
            <person name="Clum A."/>
            <person name="Lindquist E."/>
            <person name="Ence D."/>
            <person name="Campbell M."/>
            <person name="Kronenberg Z."/>
            <person name="Feau N."/>
            <person name="Dhillon B."/>
            <person name="Hamelin R."/>
            <person name="Burleigh J."/>
            <person name="Smith J."/>
            <person name="Yandell M."/>
            <person name="Nelson C."/>
            <person name="Grigoriev I."/>
            <person name="Davis J."/>
        </authorList>
    </citation>
    <scope>NUCLEOTIDE SEQUENCE</scope>
    <source>
        <strain evidence="1">G11</strain>
    </source>
</reference>